<evidence type="ECO:0000313" key="4">
    <source>
        <dbReference type="Proteomes" id="UP001345013"/>
    </source>
</evidence>
<dbReference type="Gene3D" id="2.60.120.180">
    <property type="match status" value="1"/>
</dbReference>
<comment type="similarity">
    <text evidence="1">Belongs to the glycosyl hydrolase 12 (cellulase H) family.</text>
</comment>
<proteinExistence type="inferred from homology"/>
<dbReference type="InterPro" id="IPR013319">
    <property type="entry name" value="GH11/12"/>
</dbReference>
<dbReference type="InterPro" id="IPR002594">
    <property type="entry name" value="GH12"/>
</dbReference>
<dbReference type="PANTHER" id="PTHR34002">
    <property type="entry name" value="BLR1656 PROTEIN"/>
    <property type="match status" value="1"/>
</dbReference>
<organism evidence="3 4">
    <name type="scientific">Lithohypha guttulata</name>
    <dbReference type="NCBI Taxonomy" id="1690604"/>
    <lineage>
        <taxon>Eukaryota</taxon>
        <taxon>Fungi</taxon>
        <taxon>Dikarya</taxon>
        <taxon>Ascomycota</taxon>
        <taxon>Pezizomycotina</taxon>
        <taxon>Eurotiomycetes</taxon>
        <taxon>Chaetothyriomycetidae</taxon>
        <taxon>Chaetothyriales</taxon>
        <taxon>Trichomeriaceae</taxon>
        <taxon>Lithohypha</taxon>
    </lineage>
</organism>
<dbReference type="PANTHER" id="PTHR34002:SF11">
    <property type="entry name" value="CONCANAVALIN A-LIKE LECTIN_GLUCANASE"/>
    <property type="match status" value="1"/>
</dbReference>
<feature type="region of interest" description="Disordered" evidence="2">
    <location>
        <begin position="123"/>
        <end position="171"/>
    </location>
</feature>
<accession>A0ABR0K198</accession>
<evidence type="ECO:0000256" key="2">
    <source>
        <dbReference type="SAM" id="MobiDB-lite"/>
    </source>
</evidence>
<evidence type="ECO:0000313" key="3">
    <source>
        <dbReference type="EMBL" id="KAK5080172.1"/>
    </source>
</evidence>
<comment type="caution">
    <text evidence="3">The sequence shown here is derived from an EMBL/GenBank/DDBJ whole genome shotgun (WGS) entry which is preliminary data.</text>
</comment>
<feature type="compositionally biased region" description="Low complexity" evidence="2">
    <location>
        <begin position="134"/>
        <end position="162"/>
    </location>
</feature>
<dbReference type="Proteomes" id="UP001345013">
    <property type="component" value="Unassembled WGS sequence"/>
</dbReference>
<protein>
    <submittedName>
        <fullName evidence="3">Uncharacterized protein</fullName>
    </submittedName>
</protein>
<dbReference type="InterPro" id="IPR013320">
    <property type="entry name" value="ConA-like_dom_sf"/>
</dbReference>
<name>A0ABR0K198_9EURO</name>
<dbReference type="SUPFAM" id="SSF49899">
    <property type="entry name" value="Concanavalin A-like lectins/glucanases"/>
    <property type="match status" value="1"/>
</dbReference>
<keyword evidence="4" id="KW-1185">Reference proteome</keyword>
<reference evidence="3 4" key="1">
    <citation type="submission" date="2023-08" db="EMBL/GenBank/DDBJ databases">
        <title>Black Yeasts Isolated from many extreme environments.</title>
        <authorList>
            <person name="Coleine C."/>
            <person name="Stajich J.E."/>
            <person name="Selbmann L."/>
        </authorList>
    </citation>
    <scope>NUCLEOTIDE SEQUENCE [LARGE SCALE GENOMIC DNA]</scope>
    <source>
        <strain evidence="3 4">CCFEE 5885</strain>
    </source>
</reference>
<dbReference type="EMBL" id="JAVRRG010000155">
    <property type="protein sequence ID" value="KAK5080172.1"/>
    <property type="molecule type" value="Genomic_DNA"/>
</dbReference>
<sequence>METAALHHLPPKARLNVLYVPAILPLAHSESTPDIDTIEVAGTNFSLYHGWNAQGQNVFSWLAHRKLTESNADYSPLLRYSWEEKALLSGALHLGQLEFGTEVMHAGLTTTFEASNYELKLYREGDEDDPLPKTTSTTEESASATATSTGAESGAAEASTTGMTGPAATSLSASPGGVAAFPLHQMFCIGCTMRGNGVVGWSVYERYDMISRINE</sequence>
<gene>
    <name evidence="3" type="ORF">LTR24_008630</name>
</gene>
<evidence type="ECO:0000256" key="1">
    <source>
        <dbReference type="ARBA" id="ARBA00005519"/>
    </source>
</evidence>